<keyword evidence="9" id="KW-1185">Reference proteome</keyword>
<evidence type="ECO:0000259" key="7">
    <source>
        <dbReference type="Pfam" id="PF22692"/>
    </source>
</evidence>
<evidence type="ECO:0000313" key="9">
    <source>
        <dbReference type="Proteomes" id="UP000326554"/>
    </source>
</evidence>
<dbReference type="AlphaFoldDB" id="A0A5J5GNP3"/>
<dbReference type="GO" id="GO:0009424">
    <property type="term" value="C:bacterial-type flagellum hook"/>
    <property type="evidence" value="ECO:0007669"/>
    <property type="project" value="TreeGrafter"/>
</dbReference>
<proteinExistence type="inferred from homology"/>
<feature type="domain" description="Flagellar basal body rod protein N-terminal" evidence="5">
    <location>
        <begin position="7"/>
        <end position="37"/>
    </location>
</feature>
<evidence type="ECO:0000256" key="2">
    <source>
        <dbReference type="ARBA" id="ARBA00009677"/>
    </source>
</evidence>
<dbReference type="InterPro" id="IPR010930">
    <property type="entry name" value="Flg_bb/hook_C_dom"/>
</dbReference>
<evidence type="ECO:0000256" key="1">
    <source>
        <dbReference type="ARBA" id="ARBA00004117"/>
    </source>
</evidence>
<feature type="domain" description="Flagellar basal-body/hook protein C-terminal" evidence="6">
    <location>
        <begin position="383"/>
        <end position="426"/>
    </location>
</feature>
<evidence type="ECO:0000256" key="3">
    <source>
        <dbReference type="ARBA" id="ARBA00023143"/>
    </source>
</evidence>
<dbReference type="Proteomes" id="UP000326554">
    <property type="component" value="Unassembled WGS sequence"/>
</dbReference>
<dbReference type="Pfam" id="PF00460">
    <property type="entry name" value="Flg_bb_rod"/>
    <property type="match status" value="1"/>
</dbReference>
<evidence type="ECO:0000256" key="4">
    <source>
        <dbReference type="RuleBase" id="RU362116"/>
    </source>
</evidence>
<dbReference type="Pfam" id="PF22692">
    <property type="entry name" value="LlgE_F_G_D1"/>
    <property type="match status" value="1"/>
</dbReference>
<keyword evidence="8" id="KW-0966">Cell projection</keyword>
<comment type="subcellular location">
    <subcellularLocation>
        <location evidence="1 4">Bacterial flagellum basal body</location>
    </subcellularLocation>
</comment>
<keyword evidence="8" id="KW-0282">Flagellum</keyword>
<dbReference type="PANTHER" id="PTHR30435:SF1">
    <property type="entry name" value="FLAGELLAR HOOK PROTEIN FLGE"/>
    <property type="match status" value="1"/>
</dbReference>
<dbReference type="Pfam" id="PF06429">
    <property type="entry name" value="Flg_bbr_C"/>
    <property type="match status" value="1"/>
</dbReference>
<comment type="function">
    <text evidence="4">A flexible structure which links the flagellar filament to the drive apparatus in the basal body.</text>
</comment>
<dbReference type="InterPro" id="IPR037925">
    <property type="entry name" value="FlgE/F/G-like"/>
</dbReference>
<comment type="similarity">
    <text evidence="2 4">Belongs to the flagella basal body rod proteins family.</text>
</comment>
<dbReference type="NCBIfam" id="TIGR03506">
    <property type="entry name" value="FlgEFG_subfam"/>
    <property type="match status" value="1"/>
</dbReference>
<sequence>MSILGAMKTGVSGLQANSKAVGTISENIANANTDGYRRSFSQMVTSTSSNPDSMAGVLAAQRTDMATPGSMRPTGSPTDLALEGEGFFVVSSRPNDPVATNYVLTRAGSFLPDENGNLKNSAGYYLAGFPTDGDGNTGGIDRTGFGDLDTVNITDRSIPGAPTSALSLSGNLPSQETGLATPGDPFVSSAEYFTPLGASERLELVWQPGGVGAENEWTLTVSGPDGTYMGDITATFADSGPSAGAPIAYAGTAGPNFAFDPLTGQATLQINNGTTPQTLTLDLGAPGTYDGMTQFAGDYTPPVIKRDGSEAGQLTRVEIDEAGTVFGFFDNGQRMPLYSVPVAQVANPEGLVAGNGNAYKLSRSSGSMTLGIGGEGGAGGVYSGALEGSNVDIAEELTDLIATQRAYSTNAKVVTTADEMLDETTRIKR</sequence>
<accession>A0A5J5GNP3</accession>
<reference evidence="8 9" key="1">
    <citation type="submission" date="2019-09" db="EMBL/GenBank/DDBJ databases">
        <authorList>
            <person name="Park J.-S."/>
            <person name="Choi H.-J."/>
        </authorList>
    </citation>
    <scope>NUCLEOTIDE SEQUENCE [LARGE SCALE GENOMIC DNA]</scope>
    <source>
        <strain evidence="8 9">176SS1-4</strain>
    </source>
</reference>
<dbReference type="GO" id="GO:0071978">
    <property type="term" value="P:bacterial-type flagellum-dependent swarming motility"/>
    <property type="evidence" value="ECO:0007669"/>
    <property type="project" value="TreeGrafter"/>
</dbReference>
<name>A0A5J5GNP3_9RHOB</name>
<dbReference type="InterPro" id="IPR019776">
    <property type="entry name" value="Flagellar_basal_body_rod_CS"/>
</dbReference>
<gene>
    <name evidence="8" type="ORF">F3S47_01525</name>
</gene>
<dbReference type="RefSeq" id="WP_150443456.1">
    <property type="nucleotide sequence ID" value="NZ_VYQE01000001.1"/>
</dbReference>
<keyword evidence="8" id="KW-0969">Cilium</keyword>
<protein>
    <recommendedName>
        <fullName evidence="4">Flagellar hook protein FlgE</fullName>
    </recommendedName>
</protein>
<dbReference type="InterPro" id="IPR053967">
    <property type="entry name" value="LlgE_F_G-like_D1"/>
</dbReference>
<feature type="domain" description="Flagellar hook protein FlgE/F/G-like D1" evidence="7">
    <location>
        <begin position="81"/>
        <end position="128"/>
    </location>
</feature>
<evidence type="ECO:0000259" key="6">
    <source>
        <dbReference type="Pfam" id="PF06429"/>
    </source>
</evidence>
<dbReference type="EMBL" id="VYQE01000001">
    <property type="protein sequence ID" value="KAA9009971.1"/>
    <property type="molecule type" value="Genomic_DNA"/>
</dbReference>
<organism evidence="8 9">
    <name type="scientific">Histidinibacterium aquaticum</name>
    <dbReference type="NCBI Taxonomy" id="2613962"/>
    <lineage>
        <taxon>Bacteria</taxon>
        <taxon>Pseudomonadati</taxon>
        <taxon>Pseudomonadota</taxon>
        <taxon>Alphaproteobacteria</taxon>
        <taxon>Rhodobacterales</taxon>
        <taxon>Paracoccaceae</taxon>
        <taxon>Histidinibacterium</taxon>
    </lineage>
</organism>
<comment type="caution">
    <text evidence="8">The sequence shown here is derived from an EMBL/GenBank/DDBJ whole genome shotgun (WGS) entry which is preliminary data.</text>
</comment>
<dbReference type="InterPro" id="IPR020013">
    <property type="entry name" value="Flagellar_FlgE/F/G"/>
</dbReference>
<evidence type="ECO:0000313" key="8">
    <source>
        <dbReference type="EMBL" id="KAA9009971.1"/>
    </source>
</evidence>
<evidence type="ECO:0000259" key="5">
    <source>
        <dbReference type="Pfam" id="PF00460"/>
    </source>
</evidence>
<dbReference type="InterPro" id="IPR001444">
    <property type="entry name" value="Flag_bb_rod_N"/>
</dbReference>
<dbReference type="PANTHER" id="PTHR30435">
    <property type="entry name" value="FLAGELLAR PROTEIN"/>
    <property type="match status" value="1"/>
</dbReference>
<dbReference type="PROSITE" id="PS00588">
    <property type="entry name" value="FLAGELLA_BB_ROD"/>
    <property type="match status" value="1"/>
</dbReference>
<dbReference type="GO" id="GO:0005829">
    <property type="term" value="C:cytosol"/>
    <property type="evidence" value="ECO:0007669"/>
    <property type="project" value="TreeGrafter"/>
</dbReference>
<dbReference type="GO" id="GO:0009425">
    <property type="term" value="C:bacterial-type flagellum basal body"/>
    <property type="evidence" value="ECO:0007669"/>
    <property type="project" value="UniProtKB-SubCell"/>
</dbReference>
<dbReference type="SUPFAM" id="SSF117143">
    <property type="entry name" value="Flagellar hook protein flgE"/>
    <property type="match status" value="1"/>
</dbReference>
<keyword evidence="3 4" id="KW-0975">Bacterial flagellum</keyword>